<dbReference type="Pfam" id="PF13360">
    <property type="entry name" value="PQQ_2"/>
    <property type="match status" value="1"/>
</dbReference>
<dbReference type="SMART" id="SM00564">
    <property type="entry name" value="PQQ"/>
    <property type="match status" value="7"/>
</dbReference>
<dbReference type="InterPro" id="IPR018391">
    <property type="entry name" value="PQQ_b-propeller_rpt"/>
</dbReference>
<dbReference type="PANTHER" id="PTHR34512">
    <property type="entry name" value="CELL SURFACE PROTEIN"/>
    <property type="match status" value="1"/>
</dbReference>
<dbReference type="SUPFAM" id="SSF50998">
    <property type="entry name" value="Quinoprotein alcohol dehydrogenase-like"/>
    <property type="match status" value="2"/>
</dbReference>
<evidence type="ECO:0000259" key="1">
    <source>
        <dbReference type="Pfam" id="PF13360"/>
    </source>
</evidence>
<dbReference type="PROSITE" id="PS51318">
    <property type="entry name" value="TAT"/>
    <property type="match status" value="1"/>
</dbReference>
<dbReference type="OrthoDB" id="136681at2157"/>
<dbReference type="InterPro" id="IPR002372">
    <property type="entry name" value="PQQ_rpt_dom"/>
</dbReference>
<sequence>MSKETSRRNILKSVASAGAALPLLSSEVAAAQPTCRTATATLPDDAWPAVGHDAGRTYYNPGTSGPQTGISERWTASIPTREFPTVAGGKVYIGGASLRALDVDDGSQTWARSPPNCRYTTPTIGPEAIYSAVTNQNDDGEQDVTIQAFDASNGSRRWATDPLVEGESVGASAPVLVDGMIFGLVQTGQERSFYAISVDSREVEWRHTVEQPVAEFAVTDGTLVYAVEDRVRAISTTDDTVQWAVNSPPVQGLAAASETVVVVSGNTVTALAIGDGTERWRSELGPSGELGFRGTNSFSQPAITDGSVIIGTVSSLFPRVIQEGGATLYKRDLVTGDREESRGVVLRPTVPDDFDVYYETPLISYGWGRPTVSSDTIFVPQFGSIDGSSTGDYQSGLVAIDRETFQVQWTSTEIPFLPVILAENRLFAISTRSYESYLTMFEEPVTDET</sequence>
<feature type="domain" description="Pyrrolo-quinoline quinone repeat" evidence="1">
    <location>
        <begin position="144"/>
        <end position="361"/>
    </location>
</feature>
<evidence type="ECO:0000313" key="3">
    <source>
        <dbReference type="Proteomes" id="UP000766550"/>
    </source>
</evidence>
<gene>
    <name evidence="2" type="ORF">KTS45_18765</name>
</gene>
<dbReference type="RefSeq" id="WP_162319368.1">
    <property type="nucleotide sequence ID" value="NZ_JAHQXF010000004.1"/>
</dbReference>
<dbReference type="InterPro" id="IPR015943">
    <property type="entry name" value="WD40/YVTN_repeat-like_dom_sf"/>
</dbReference>
<reference evidence="2 3" key="1">
    <citation type="submission" date="2021-06" db="EMBL/GenBank/DDBJ databases">
        <title>New haloarchaea isolates fom saline soil.</title>
        <authorList>
            <person name="Duran-Viseras A."/>
            <person name="Sanchez-Porro C.S."/>
            <person name="Ventosa A."/>
        </authorList>
    </citation>
    <scope>NUCLEOTIDE SEQUENCE [LARGE SCALE GENOMIC DNA]</scope>
    <source>
        <strain evidence="2 3">JCM 183640</strain>
    </source>
</reference>
<dbReference type="PANTHER" id="PTHR34512:SF30">
    <property type="entry name" value="OUTER MEMBRANE PROTEIN ASSEMBLY FACTOR BAMB"/>
    <property type="match status" value="1"/>
</dbReference>
<evidence type="ECO:0000313" key="2">
    <source>
        <dbReference type="EMBL" id="MBV0926253.1"/>
    </source>
</evidence>
<protein>
    <submittedName>
        <fullName evidence="2">PQQ-binding-like beta-propeller repeat protein</fullName>
    </submittedName>
</protein>
<organism evidence="2 3">
    <name type="scientific">Haloarcula limicola</name>
    <dbReference type="NCBI Taxonomy" id="1429915"/>
    <lineage>
        <taxon>Archaea</taxon>
        <taxon>Methanobacteriati</taxon>
        <taxon>Methanobacteriota</taxon>
        <taxon>Stenosarchaea group</taxon>
        <taxon>Halobacteria</taxon>
        <taxon>Halobacteriales</taxon>
        <taxon>Haloarculaceae</taxon>
        <taxon>Haloarcula</taxon>
    </lineage>
</organism>
<comment type="caution">
    <text evidence="2">The sequence shown here is derived from an EMBL/GenBank/DDBJ whole genome shotgun (WGS) entry which is preliminary data.</text>
</comment>
<dbReference type="Gene3D" id="2.130.10.10">
    <property type="entry name" value="YVTN repeat-like/Quinoprotein amine dehydrogenase"/>
    <property type="match status" value="1"/>
</dbReference>
<keyword evidence="3" id="KW-1185">Reference proteome</keyword>
<dbReference type="AlphaFoldDB" id="A0A8J7YD22"/>
<proteinExistence type="predicted"/>
<accession>A0A8J7YD22</accession>
<dbReference type="Proteomes" id="UP000766550">
    <property type="component" value="Unassembled WGS sequence"/>
</dbReference>
<dbReference type="Gene3D" id="2.40.128.630">
    <property type="match status" value="1"/>
</dbReference>
<dbReference type="InterPro" id="IPR011047">
    <property type="entry name" value="Quinoprotein_ADH-like_sf"/>
</dbReference>
<dbReference type="EMBL" id="JAHQXF010000004">
    <property type="protein sequence ID" value="MBV0926253.1"/>
    <property type="molecule type" value="Genomic_DNA"/>
</dbReference>
<dbReference type="InterPro" id="IPR006311">
    <property type="entry name" value="TAT_signal"/>
</dbReference>
<name>A0A8J7YD22_9EURY</name>